<accession>A0ABY6E297</accession>
<dbReference type="InterPro" id="IPR011075">
    <property type="entry name" value="TetR_C"/>
</dbReference>
<keyword evidence="1" id="KW-0805">Transcription regulation</keyword>
<dbReference type="PROSITE" id="PS50977">
    <property type="entry name" value="HTH_TETR_2"/>
    <property type="match status" value="1"/>
</dbReference>
<dbReference type="InterPro" id="IPR050109">
    <property type="entry name" value="HTH-type_TetR-like_transc_reg"/>
</dbReference>
<keyword evidence="3" id="KW-0804">Transcription</keyword>
<organism evidence="7 8">
    <name type="scientific">Streptomyces cynarae</name>
    <dbReference type="NCBI Taxonomy" id="2981134"/>
    <lineage>
        <taxon>Bacteria</taxon>
        <taxon>Bacillati</taxon>
        <taxon>Actinomycetota</taxon>
        <taxon>Actinomycetes</taxon>
        <taxon>Kitasatosporales</taxon>
        <taxon>Streptomycetaceae</taxon>
        <taxon>Streptomyces</taxon>
    </lineage>
</organism>
<dbReference type="Pfam" id="PF16859">
    <property type="entry name" value="TetR_C_11"/>
    <property type="match status" value="1"/>
</dbReference>
<dbReference type="EMBL" id="CP106793">
    <property type="protein sequence ID" value="UXY20372.1"/>
    <property type="molecule type" value="Genomic_DNA"/>
</dbReference>
<reference evidence="7" key="1">
    <citation type="submission" date="2022-10" db="EMBL/GenBank/DDBJ databases">
        <authorList>
            <person name="Mo P."/>
        </authorList>
    </citation>
    <scope>NUCLEOTIDE SEQUENCE</scope>
    <source>
        <strain evidence="7">HUAS 13-4</strain>
    </source>
</reference>
<evidence type="ECO:0000256" key="2">
    <source>
        <dbReference type="ARBA" id="ARBA00023125"/>
    </source>
</evidence>
<feature type="region of interest" description="Disordered" evidence="5">
    <location>
        <begin position="1"/>
        <end position="25"/>
    </location>
</feature>
<dbReference type="PRINTS" id="PR00455">
    <property type="entry name" value="HTHTETR"/>
</dbReference>
<keyword evidence="2 4" id="KW-0238">DNA-binding</keyword>
<dbReference type="Pfam" id="PF00440">
    <property type="entry name" value="TetR_N"/>
    <property type="match status" value="1"/>
</dbReference>
<feature type="domain" description="HTH tetR-type" evidence="6">
    <location>
        <begin position="26"/>
        <end position="86"/>
    </location>
</feature>
<protein>
    <submittedName>
        <fullName evidence="7">TetR/AcrR family transcriptional regulator</fullName>
    </submittedName>
</protein>
<evidence type="ECO:0000313" key="7">
    <source>
        <dbReference type="EMBL" id="UXY20372.1"/>
    </source>
</evidence>
<evidence type="ECO:0000256" key="1">
    <source>
        <dbReference type="ARBA" id="ARBA00023015"/>
    </source>
</evidence>
<dbReference type="Proteomes" id="UP001061298">
    <property type="component" value="Chromosome"/>
</dbReference>
<dbReference type="PANTHER" id="PTHR30055">
    <property type="entry name" value="HTH-TYPE TRANSCRIPTIONAL REGULATOR RUTR"/>
    <property type="match status" value="1"/>
</dbReference>
<dbReference type="SUPFAM" id="SSF46689">
    <property type="entry name" value="Homeodomain-like"/>
    <property type="match status" value="1"/>
</dbReference>
<evidence type="ECO:0000259" key="6">
    <source>
        <dbReference type="PROSITE" id="PS50977"/>
    </source>
</evidence>
<dbReference type="PANTHER" id="PTHR30055:SF148">
    <property type="entry name" value="TETR-FAMILY TRANSCRIPTIONAL REGULATOR"/>
    <property type="match status" value="1"/>
</dbReference>
<sequence length="209" mass="22693">MLRRESDEPAAGEEGILSHPTGPRSDRVHAQVLAATQELLDAGGLPAATVDAIAQRSGVSKATIYKHWPSRTAVAAKAFGLMMAGELPLPDTGNSREDLIEQVRRVSGFYASQRGEVFAQLLAACVDDPAAAPYFREYFLTGRREAIATLWQRAVDRGDASPGTDIDDVIDILFGPLVFRRLTGHYDLTDERAEKLARTALDGLMRSLA</sequence>
<evidence type="ECO:0000256" key="5">
    <source>
        <dbReference type="SAM" id="MobiDB-lite"/>
    </source>
</evidence>
<gene>
    <name evidence="7" type="ORF">N8I84_17840</name>
</gene>
<dbReference type="RefSeq" id="WP_263230464.1">
    <property type="nucleotide sequence ID" value="NZ_CP106793.1"/>
</dbReference>
<dbReference type="Gene3D" id="1.10.10.60">
    <property type="entry name" value="Homeodomain-like"/>
    <property type="match status" value="1"/>
</dbReference>
<feature type="DNA-binding region" description="H-T-H motif" evidence="4">
    <location>
        <begin position="49"/>
        <end position="68"/>
    </location>
</feature>
<dbReference type="SUPFAM" id="SSF48498">
    <property type="entry name" value="Tetracyclin repressor-like, C-terminal domain"/>
    <property type="match status" value="1"/>
</dbReference>
<evidence type="ECO:0000256" key="4">
    <source>
        <dbReference type="PROSITE-ProRule" id="PRU00335"/>
    </source>
</evidence>
<evidence type="ECO:0000313" key="8">
    <source>
        <dbReference type="Proteomes" id="UP001061298"/>
    </source>
</evidence>
<dbReference type="InterPro" id="IPR036271">
    <property type="entry name" value="Tet_transcr_reg_TetR-rel_C_sf"/>
</dbReference>
<dbReference type="InterPro" id="IPR001647">
    <property type="entry name" value="HTH_TetR"/>
</dbReference>
<dbReference type="Gene3D" id="1.10.357.10">
    <property type="entry name" value="Tetracycline Repressor, domain 2"/>
    <property type="match status" value="1"/>
</dbReference>
<keyword evidence="8" id="KW-1185">Reference proteome</keyword>
<proteinExistence type="predicted"/>
<evidence type="ECO:0000256" key="3">
    <source>
        <dbReference type="ARBA" id="ARBA00023163"/>
    </source>
</evidence>
<dbReference type="InterPro" id="IPR009057">
    <property type="entry name" value="Homeodomain-like_sf"/>
</dbReference>
<name>A0ABY6E297_9ACTN</name>